<dbReference type="InterPro" id="IPR010131">
    <property type="entry name" value="MdtP/NodT-like"/>
</dbReference>
<dbReference type="PROSITE" id="PS51318">
    <property type="entry name" value="TAT"/>
    <property type="match status" value="1"/>
</dbReference>
<keyword evidence="5" id="KW-1185">Reference proteome</keyword>
<comment type="similarity">
    <text evidence="1">Belongs to the outer membrane factor (OMF) (TC 1.B.17) family.</text>
</comment>
<dbReference type="InterPro" id="IPR006311">
    <property type="entry name" value="TAT_signal"/>
</dbReference>
<sequence length="480" mass="51866">MPRYRRNALALFLLAAALGGCASYTPRPLSPQATASAFEARTLSDPGLEKYLAAHLPRTGQAESSHTWDLDKLTLAALYYHPDLKVARAQQNVAEAGVQISRQRPNPSLNLTPAYNANAIAGMSPWILGSMLNFPIETAGRRGYREAQANHQFDDARFHVAEVAWQVRSHMRSRMLDYDAALREAAILKQTLALRGKLLQAVQRRLAAGEAGQPEVDTEQAALADVRLQLDMARGRGDAARVALAAAVGVPVAALDSVNLSFTALNRPLSAAQIPAPAVRRAALTNRADLLAALSRYEVSQSALQLEIARQYPDLQIGPGYKWDQGANKWSLGISLTLPLFNQNQGQIAQARAQRKLAAARFTALQTQAIAQTGQALADYRAALTALDSAQSLAATQQLRAQSAQRQFSSGYIDHLALDQAHLQTLAAENTRLTASIQTQRALGALEDAVQQPLDGSIQITDPTLPDPRRDAPAHQGSRP</sequence>
<keyword evidence="3" id="KW-0732">Signal</keyword>
<dbReference type="Gene3D" id="1.20.1600.10">
    <property type="entry name" value="Outer membrane efflux proteins (OEP)"/>
    <property type="match status" value="1"/>
</dbReference>
<name>A0A401J9V1_9PROT</name>
<dbReference type="PANTHER" id="PTHR30203:SF24">
    <property type="entry name" value="BLR4935 PROTEIN"/>
    <property type="match status" value="1"/>
</dbReference>
<feature type="signal peptide" evidence="3">
    <location>
        <begin position="1"/>
        <end position="22"/>
    </location>
</feature>
<evidence type="ECO:0000313" key="5">
    <source>
        <dbReference type="Proteomes" id="UP000286806"/>
    </source>
</evidence>
<dbReference type="Proteomes" id="UP000286806">
    <property type="component" value="Unassembled WGS sequence"/>
</dbReference>
<reference evidence="4 5" key="1">
    <citation type="journal article" date="2019" name="Front. Microbiol.">
        <title>Genomes of Neutrophilic Sulfur-Oxidizing Chemolithoautotrophs Representing 9 Proteobacterial Species From 8 Genera.</title>
        <authorList>
            <person name="Watanabe T."/>
            <person name="Kojima H."/>
            <person name="Umezawa K."/>
            <person name="Hori C."/>
            <person name="Takasuka T.E."/>
            <person name="Kato Y."/>
            <person name="Fukui M."/>
        </authorList>
    </citation>
    <scope>NUCLEOTIDE SEQUENCE [LARGE SCALE GENOMIC DNA]</scope>
    <source>
        <strain evidence="4 5">TTN</strain>
    </source>
</reference>
<comment type="caution">
    <text evidence="4">The sequence shown here is derived from an EMBL/GenBank/DDBJ whole genome shotgun (WGS) entry which is preliminary data.</text>
</comment>
<dbReference type="Pfam" id="PF02321">
    <property type="entry name" value="OEP"/>
    <property type="match status" value="2"/>
</dbReference>
<feature type="region of interest" description="Disordered" evidence="2">
    <location>
        <begin position="454"/>
        <end position="480"/>
    </location>
</feature>
<feature type="chain" id="PRO_5019485955" evidence="3">
    <location>
        <begin position="23"/>
        <end position="480"/>
    </location>
</feature>
<dbReference type="SUPFAM" id="SSF56954">
    <property type="entry name" value="Outer membrane efflux proteins (OEP)"/>
    <property type="match status" value="1"/>
</dbReference>
<dbReference type="InterPro" id="IPR003423">
    <property type="entry name" value="OMP_efflux"/>
</dbReference>
<dbReference type="EMBL" id="BGOW01000001">
    <property type="protein sequence ID" value="GBL44350.1"/>
    <property type="molecule type" value="Genomic_DNA"/>
</dbReference>
<dbReference type="AlphaFoldDB" id="A0A401J9V1"/>
<dbReference type="PROSITE" id="PS51257">
    <property type="entry name" value="PROKAR_LIPOPROTEIN"/>
    <property type="match status" value="1"/>
</dbReference>
<protein>
    <submittedName>
        <fullName evidence="4">Heavy metal RND efflux outer membrane protein, CzcC family</fullName>
    </submittedName>
</protein>
<organism evidence="4 5">
    <name type="scientific">Sulfuriferula multivorans</name>
    <dbReference type="NCBI Taxonomy" id="1559896"/>
    <lineage>
        <taxon>Bacteria</taxon>
        <taxon>Pseudomonadati</taxon>
        <taxon>Pseudomonadota</taxon>
        <taxon>Betaproteobacteria</taxon>
        <taxon>Nitrosomonadales</taxon>
        <taxon>Sulfuricellaceae</taxon>
        <taxon>Sulfuriferula</taxon>
    </lineage>
</organism>
<dbReference type="GO" id="GO:0015562">
    <property type="term" value="F:efflux transmembrane transporter activity"/>
    <property type="evidence" value="ECO:0007669"/>
    <property type="project" value="InterPro"/>
</dbReference>
<evidence type="ECO:0000256" key="3">
    <source>
        <dbReference type="SAM" id="SignalP"/>
    </source>
</evidence>
<gene>
    <name evidence="4" type="ORF">SFMTTN_0145</name>
</gene>
<evidence type="ECO:0000256" key="1">
    <source>
        <dbReference type="ARBA" id="ARBA00007613"/>
    </source>
</evidence>
<proteinExistence type="inferred from homology"/>
<evidence type="ECO:0000313" key="4">
    <source>
        <dbReference type="EMBL" id="GBL44350.1"/>
    </source>
</evidence>
<dbReference type="RefSeq" id="WP_189836219.1">
    <property type="nucleotide sequence ID" value="NZ_BGOW01000001.1"/>
</dbReference>
<evidence type="ECO:0000256" key="2">
    <source>
        <dbReference type="SAM" id="MobiDB-lite"/>
    </source>
</evidence>
<dbReference type="PANTHER" id="PTHR30203">
    <property type="entry name" value="OUTER MEMBRANE CATION EFFLUX PROTEIN"/>
    <property type="match status" value="1"/>
</dbReference>
<accession>A0A401J9V1</accession>